<dbReference type="Pfam" id="PF00651">
    <property type="entry name" value="BTB"/>
    <property type="match status" value="1"/>
</dbReference>
<dbReference type="SUPFAM" id="SSF54984">
    <property type="entry name" value="eEF-1beta-like"/>
    <property type="match status" value="1"/>
</dbReference>
<gene>
    <name evidence="5" type="ORF">ODALV1_LOCUS28910</name>
</gene>
<evidence type="ECO:0000313" key="5">
    <source>
        <dbReference type="EMBL" id="CAL8141966.1"/>
    </source>
</evidence>
<dbReference type="Proteomes" id="UP001642540">
    <property type="component" value="Unassembled WGS sequence"/>
</dbReference>
<dbReference type="InterPro" id="IPR014717">
    <property type="entry name" value="Transl_elong_EF1B/ribsomal_bS6"/>
</dbReference>
<sequence length="407" mass="46516">MSGNWRDQNPTGREQFHYVFQNNLFSDVRFLVGNEQTPVYSHSFVLKVRSAVFEKILEKLHGPIQEIVIDGVTISGFNRFIQFLYTDHLEASAEEALEILPLAKKYRVSALSKQCVTLLADGIQENNAASIYNIARDLKEIELEQKALQFIQDNASQVFTGKDFLILTNDNLCQLLKMDELDIKEITLFNALMQWANVECGRHTLRSTPKQLRMVIKDALYLIRFPLMSLDEFNTDVVSKQILNEKEIKEVTKYLETNIGEREFVKPTLFNCMGRNLLHEDHIDLSKTDDDTHKRLSKHAILKSNPSPSAVPLIVTSLILEIEPKSETIDLEELKAEILKIKKFGLYWGASNAVELPNGKRKLRISFAADTRRPYGAGTVVEAVLDLENYVSQVLVRSFKDEIVVRI</sequence>
<feature type="domain" description="BTB" evidence="4">
    <location>
        <begin position="26"/>
        <end position="93"/>
    </location>
</feature>
<keyword evidence="3" id="KW-0648">Protein biosynthesis</keyword>
<dbReference type="Gene3D" id="3.30.710.10">
    <property type="entry name" value="Potassium Channel Kv1.1, Chain A"/>
    <property type="match status" value="1"/>
</dbReference>
<protein>
    <recommendedName>
        <fullName evidence="4">BTB domain-containing protein</fullName>
    </recommendedName>
</protein>
<dbReference type="Gene3D" id="3.30.70.60">
    <property type="match status" value="1"/>
</dbReference>
<dbReference type="PROSITE" id="PS50097">
    <property type="entry name" value="BTB"/>
    <property type="match status" value="1"/>
</dbReference>
<comment type="similarity">
    <text evidence="1">Belongs to the EF-1-beta/EF-1-delta family.</text>
</comment>
<dbReference type="EMBL" id="CAXLJM020000148">
    <property type="protein sequence ID" value="CAL8141966.1"/>
    <property type="molecule type" value="Genomic_DNA"/>
</dbReference>
<dbReference type="InterPro" id="IPR000210">
    <property type="entry name" value="BTB/POZ_dom"/>
</dbReference>
<comment type="caution">
    <text evidence="5">The sequence shown here is derived from an EMBL/GenBank/DDBJ whole genome shotgun (WGS) entry which is preliminary data.</text>
</comment>
<dbReference type="Gene3D" id="1.25.40.420">
    <property type="match status" value="1"/>
</dbReference>
<keyword evidence="6" id="KW-1185">Reference proteome</keyword>
<dbReference type="Pfam" id="PF07707">
    <property type="entry name" value="BACK"/>
    <property type="match status" value="1"/>
</dbReference>
<proteinExistence type="inferred from homology"/>
<evidence type="ECO:0000313" key="6">
    <source>
        <dbReference type="Proteomes" id="UP001642540"/>
    </source>
</evidence>
<dbReference type="Pfam" id="PF00736">
    <property type="entry name" value="EF1_GNE"/>
    <property type="match status" value="1"/>
</dbReference>
<dbReference type="InterPro" id="IPR014038">
    <property type="entry name" value="EF1B_bsu/dsu_GNE"/>
</dbReference>
<organism evidence="5 6">
    <name type="scientific">Orchesella dallaii</name>
    <dbReference type="NCBI Taxonomy" id="48710"/>
    <lineage>
        <taxon>Eukaryota</taxon>
        <taxon>Metazoa</taxon>
        <taxon>Ecdysozoa</taxon>
        <taxon>Arthropoda</taxon>
        <taxon>Hexapoda</taxon>
        <taxon>Collembola</taxon>
        <taxon>Entomobryomorpha</taxon>
        <taxon>Entomobryoidea</taxon>
        <taxon>Orchesellidae</taxon>
        <taxon>Orchesellinae</taxon>
        <taxon>Orchesella</taxon>
    </lineage>
</organism>
<evidence type="ECO:0000259" key="4">
    <source>
        <dbReference type="PROSITE" id="PS50097"/>
    </source>
</evidence>
<keyword evidence="2" id="KW-0251">Elongation factor</keyword>
<reference evidence="5 6" key="1">
    <citation type="submission" date="2024-08" db="EMBL/GenBank/DDBJ databases">
        <authorList>
            <person name="Cucini C."/>
            <person name="Frati F."/>
        </authorList>
    </citation>
    <scope>NUCLEOTIDE SEQUENCE [LARGE SCALE GENOMIC DNA]</scope>
</reference>
<dbReference type="PANTHER" id="PTHR45774:SF3">
    <property type="entry name" value="BTB (POZ) DOMAIN-CONTAINING 2B-RELATED"/>
    <property type="match status" value="1"/>
</dbReference>
<dbReference type="SUPFAM" id="SSF54695">
    <property type="entry name" value="POZ domain"/>
    <property type="match status" value="1"/>
</dbReference>
<dbReference type="SMART" id="SM00875">
    <property type="entry name" value="BACK"/>
    <property type="match status" value="1"/>
</dbReference>
<evidence type="ECO:0000256" key="2">
    <source>
        <dbReference type="ARBA" id="ARBA00022768"/>
    </source>
</evidence>
<dbReference type="SMART" id="SM00225">
    <property type="entry name" value="BTB"/>
    <property type="match status" value="1"/>
</dbReference>
<name>A0ABP1S2T1_9HEXA</name>
<dbReference type="InterPro" id="IPR011333">
    <property type="entry name" value="SKP1/BTB/POZ_sf"/>
</dbReference>
<evidence type="ECO:0000256" key="3">
    <source>
        <dbReference type="ARBA" id="ARBA00022917"/>
    </source>
</evidence>
<accession>A0ABP1S2T1</accession>
<dbReference type="InterPro" id="IPR011705">
    <property type="entry name" value="BACK"/>
</dbReference>
<dbReference type="InterPro" id="IPR036219">
    <property type="entry name" value="eEF-1beta-like_sf"/>
</dbReference>
<evidence type="ECO:0000256" key="1">
    <source>
        <dbReference type="ARBA" id="ARBA00007411"/>
    </source>
</evidence>
<dbReference type="PANTHER" id="PTHR45774">
    <property type="entry name" value="BTB/POZ DOMAIN-CONTAINING"/>
    <property type="match status" value="1"/>
</dbReference>